<gene>
    <name evidence="2" type="ORF">ALGA_0370</name>
</gene>
<reference evidence="2 3" key="1">
    <citation type="journal article" date="2018" name="Mar. Genomics">
        <title>Complete genome sequence of Marinifilaceae bacterium strain SPP2, isolated from the Antarctic marine sediment.</title>
        <authorList>
            <person name="Watanabe M."/>
            <person name="Kojima H."/>
            <person name="Fukui M."/>
        </authorList>
    </citation>
    <scope>NUCLEOTIDE SEQUENCE [LARGE SCALE GENOMIC DNA]</scope>
    <source>
        <strain evidence="2 3">SPP2</strain>
    </source>
</reference>
<dbReference type="EMBL" id="AP018042">
    <property type="protein sequence ID" value="BAX78765.1"/>
    <property type="molecule type" value="Genomic_DNA"/>
</dbReference>
<dbReference type="RefSeq" id="WP_096427686.1">
    <property type="nucleotide sequence ID" value="NZ_AP018042.1"/>
</dbReference>
<protein>
    <submittedName>
        <fullName evidence="2">Uncharacterized protein</fullName>
    </submittedName>
</protein>
<name>A0A1Y1CEL2_9BACT</name>
<reference evidence="3" key="2">
    <citation type="journal article" date="2020" name="Antonie Van Leeuwenhoek">
        <title>Labilibaculum antarcticum sp. nov., a novel facultative anaerobic, psychrotorelant bacterium isolated from marine sediment of Antarctica.</title>
        <authorList>
            <person name="Watanabe M."/>
            <person name="Kojima H."/>
            <person name="Fukui M."/>
        </authorList>
    </citation>
    <scope>NUCLEOTIDE SEQUENCE [LARGE SCALE GENOMIC DNA]</scope>
    <source>
        <strain evidence="3">SPP2</strain>
    </source>
</reference>
<proteinExistence type="predicted"/>
<organism evidence="2 3">
    <name type="scientific">Labilibaculum antarcticum</name>
    <dbReference type="NCBI Taxonomy" id="1717717"/>
    <lineage>
        <taxon>Bacteria</taxon>
        <taxon>Pseudomonadati</taxon>
        <taxon>Bacteroidota</taxon>
        <taxon>Bacteroidia</taxon>
        <taxon>Marinilabiliales</taxon>
        <taxon>Marinifilaceae</taxon>
        <taxon>Labilibaculum</taxon>
    </lineage>
</organism>
<keyword evidence="1" id="KW-0732">Signal</keyword>
<sequence length="151" mass="17117">MKILVYLLLVLTLACKNGANSKMALKTTNMAVKQDHIDLCSVPNQWIGSFDGSFLRLEGESADPRGWATVELDISKKTATFYLFSYAEEINHELDIVEVKDNSITFKVSNSDLDNKILLRKKNGQYEMESDLINSLVKKEQLIIMNLNVQE</sequence>
<dbReference type="Proteomes" id="UP000218267">
    <property type="component" value="Chromosome"/>
</dbReference>
<dbReference type="KEGG" id="mbas:ALGA_0370"/>
<evidence type="ECO:0000256" key="1">
    <source>
        <dbReference type="SAM" id="SignalP"/>
    </source>
</evidence>
<evidence type="ECO:0000313" key="3">
    <source>
        <dbReference type="Proteomes" id="UP000218267"/>
    </source>
</evidence>
<dbReference type="AlphaFoldDB" id="A0A1Y1CEL2"/>
<feature type="chain" id="PRO_5012056022" evidence="1">
    <location>
        <begin position="20"/>
        <end position="151"/>
    </location>
</feature>
<dbReference type="OrthoDB" id="1329029at2"/>
<feature type="signal peptide" evidence="1">
    <location>
        <begin position="1"/>
        <end position="19"/>
    </location>
</feature>
<accession>A0A1Y1CEL2</accession>
<dbReference type="PROSITE" id="PS51257">
    <property type="entry name" value="PROKAR_LIPOPROTEIN"/>
    <property type="match status" value="1"/>
</dbReference>
<keyword evidence="3" id="KW-1185">Reference proteome</keyword>
<evidence type="ECO:0000313" key="2">
    <source>
        <dbReference type="EMBL" id="BAX78765.1"/>
    </source>
</evidence>